<comment type="caution">
    <text evidence="1">The sequence shown here is derived from an EMBL/GenBank/DDBJ whole genome shotgun (WGS) entry which is preliminary data.</text>
</comment>
<keyword evidence="2" id="KW-1185">Reference proteome</keyword>
<accession>A0AAD4BQ23</accession>
<reference evidence="1" key="1">
    <citation type="submission" date="2019-10" db="EMBL/GenBank/DDBJ databases">
        <authorList>
            <consortium name="DOE Joint Genome Institute"/>
            <person name="Kuo A."/>
            <person name="Miyauchi S."/>
            <person name="Kiss E."/>
            <person name="Drula E."/>
            <person name="Kohler A."/>
            <person name="Sanchez-Garcia M."/>
            <person name="Andreopoulos B."/>
            <person name="Barry K.W."/>
            <person name="Bonito G."/>
            <person name="Buee M."/>
            <person name="Carver A."/>
            <person name="Chen C."/>
            <person name="Cichocki N."/>
            <person name="Clum A."/>
            <person name="Culley D."/>
            <person name="Crous P.W."/>
            <person name="Fauchery L."/>
            <person name="Girlanda M."/>
            <person name="Hayes R."/>
            <person name="Keri Z."/>
            <person name="LaButti K."/>
            <person name="Lipzen A."/>
            <person name="Lombard V."/>
            <person name="Magnuson J."/>
            <person name="Maillard F."/>
            <person name="Morin E."/>
            <person name="Murat C."/>
            <person name="Nolan M."/>
            <person name="Ohm R."/>
            <person name="Pangilinan J."/>
            <person name="Pereira M."/>
            <person name="Perotto S."/>
            <person name="Peter M."/>
            <person name="Riley R."/>
            <person name="Sitrit Y."/>
            <person name="Stielow B."/>
            <person name="Szollosi G."/>
            <person name="Zifcakova L."/>
            <person name="Stursova M."/>
            <person name="Spatafora J.W."/>
            <person name="Tedersoo L."/>
            <person name="Vaario L.-M."/>
            <person name="Yamada A."/>
            <person name="Yan M."/>
            <person name="Wang P."/>
            <person name="Xu J."/>
            <person name="Bruns T."/>
            <person name="Baldrian P."/>
            <person name="Vilgalys R."/>
            <person name="Henrissat B."/>
            <person name="Grigoriev I.V."/>
            <person name="Hibbett D."/>
            <person name="Nagy L.G."/>
            <person name="Martin F.M."/>
        </authorList>
    </citation>
    <scope>NUCLEOTIDE SEQUENCE</scope>
    <source>
        <strain evidence="1">BED1</strain>
    </source>
</reference>
<dbReference type="Proteomes" id="UP001194468">
    <property type="component" value="Unassembled WGS sequence"/>
</dbReference>
<protein>
    <submittedName>
        <fullName evidence="1">Uncharacterized protein</fullName>
    </submittedName>
</protein>
<gene>
    <name evidence="1" type="ORF">L210DRAFT_3547062</name>
</gene>
<dbReference type="PANTHER" id="PTHR33266:SF1">
    <property type="entry name" value="F-BOX DOMAIN-CONTAINING PROTEIN"/>
    <property type="match status" value="1"/>
</dbReference>
<reference evidence="1" key="2">
    <citation type="journal article" date="2020" name="Nat. Commun.">
        <title>Large-scale genome sequencing of mycorrhizal fungi provides insights into the early evolution of symbiotic traits.</title>
        <authorList>
            <person name="Miyauchi S."/>
            <person name="Kiss E."/>
            <person name="Kuo A."/>
            <person name="Drula E."/>
            <person name="Kohler A."/>
            <person name="Sanchez-Garcia M."/>
            <person name="Morin E."/>
            <person name="Andreopoulos B."/>
            <person name="Barry K.W."/>
            <person name="Bonito G."/>
            <person name="Buee M."/>
            <person name="Carver A."/>
            <person name="Chen C."/>
            <person name="Cichocki N."/>
            <person name="Clum A."/>
            <person name="Culley D."/>
            <person name="Crous P.W."/>
            <person name="Fauchery L."/>
            <person name="Girlanda M."/>
            <person name="Hayes R.D."/>
            <person name="Keri Z."/>
            <person name="LaButti K."/>
            <person name="Lipzen A."/>
            <person name="Lombard V."/>
            <person name="Magnuson J."/>
            <person name="Maillard F."/>
            <person name="Murat C."/>
            <person name="Nolan M."/>
            <person name="Ohm R.A."/>
            <person name="Pangilinan J."/>
            <person name="Pereira M.F."/>
            <person name="Perotto S."/>
            <person name="Peter M."/>
            <person name="Pfister S."/>
            <person name="Riley R."/>
            <person name="Sitrit Y."/>
            <person name="Stielow J.B."/>
            <person name="Szollosi G."/>
            <person name="Zifcakova L."/>
            <person name="Stursova M."/>
            <person name="Spatafora J.W."/>
            <person name="Tedersoo L."/>
            <person name="Vaario L.M."/>
            <person name="Yamada A."/>
            <person name="Yan M."/>
            <person name="Wang P."/>
            <person name="Xu J."/>
            <person name="Bruns T."/>
            <person name="Baldrian P."/>
            <person name="Vilgalys R."/>
            <person name="Dunand C."/>
            <person name="Henrissat B."/>
            <person name="Grigoriev I.V."/>
            <person name="Hibbett D."/>
            <person name="Nagy L.G."/>
            <person name="Martin F.M."/>
        </authorList>
    </citation>
    <scope>NUCLEOTIDE SEQUENCE</scope>
    <source>
        <strain evidence="1">BED1</strain>
    </source>
</reference>
<name>A0AAD4BQ23_BOLED</name>
<dbReference type="EMBL" id="WHUW01000019">
    <property type="protein sequence ID" value="KAF8437165.1"/>
    <property type="molecule type" value="Genomic_DNA"/>
</dbReference>
<organism evidence="1 2">
    <name type="scientific">Boletus edulis BED1</name>
    <dbReference type="NCBI Taxonomy" id="1328754"/>
    <lineage>
        <taxon>Eukaryota</taxon>
        <taxon>Fungi</taxon>
        <taxon>Dikarya</taxon>
        <taxon>Basidiomycota</taxon>
        <taxon>Agaricomycotina</taxon>
        <taxon>Agaricomycetes</taxon>
        <taxon>Agaricomycetidae</taxon>
        <taxon>Boletales</taxon>
        <taxon>Boletineae</taxon>
        <taxon>Boletaceae</taxon>
        <taxon>Boletoideae</taxon>
        <taxon>Boletus</taxon>
    </lineage>
</organism>
<proteinExistence type="predicted"/>
<dbReference type="PANTHER" id="PTHR33266">
    <property type="entry name" value="CHROMOSOME 15, WHOLE GENOME SHOTGUN SEQUENCE"/>
    <property type="match status" value="1"/>
</dbReference>
<dbReference type="AlphaFoldDB" id="A0AAD4BQ23"/>
<evidence type="ECO:0000313" key="1">
    <source>
        <dbReference type="EMBL" id="KAF8437165.1"/>
    </source>
</evidence>
<evidence type="ECO:0000313" key="2">
    <source>
        <dbReference type="Proteomes" id="UP001194468"/>
    </source>
</evidence>
<sequence>MDVDEPANFFEFFTDDFEKGEHEQLDKKIYALFPQVTSENLEIISPYILLAIAEESGGRLFPKYCNIIECKSLLDLYPDVQEMILDGSKNGYQKLRLLKLLRPEHVSQVGQHPEYMFPTFLTPPEQGWRDAYVGEGVDALWEHIQTSFETSSRSGSNRRVYAKYCPVVQSSGMGKSRAVDEMSKYHFVIPVNLLSPESSGYPPRDQPAYDYLIKSYSREEAFLRSCSFLHALFLQTIHVVKPMAKDTVAEQFRNKMTAGMLRNRHSEWRTNFYKEVVSHAERVYHTYKDYFPSGDLSSPMVDRKLLSSDFPLRRIFRYLCKVLESQPVGDQHLSKRRKIDPEYQQSQDPSVVLAFDEIHTMAELKETKWSRFGEILRAIRGLVDESLVTLFLSVFVAIFPTTAIPNPLSRMAGMPPFCELGFDQLAVRINPSQAVTLSQITSTEHLISYGRPLWRPYLQDTLLMKFAAMKLLGGIPHSSQRLTDEDKFACLARRIPIDFLSAHHFSQVSEQEKNQVLHMRVILMAEPNFNTMVTVSSSEPMLSKAAYNIMTSSQDFSPPQTLQVILNKFAVYKNDIGELIVALLFTMARDEAIRLADPYDPPSWCSVTDLLGSLFCAPLPASQNHVDITTSHGWRFTPNGTSQLKLSLVDTFKDSKVYFTHFIKVHERTVIKLEFLMPLMLRGTAILCSTDQPGINGIIPFLLEGEEIKPDNIGVIMFQVQNDPIYTDSPEADIVRRMDSQISEIIHPSANIPVVRLFFALGANTPTLQRIKHEPSYTSMDNYSAYDFWVSGLSPKILLPVVNEEAAWESILRASYPWKGIYSGLGELDRKLLMSMTPGISTEAEFWENWCKEVPC</sequence>